<feature type="domain" description="T-SNARE coiled-coil homology" evidence="10">
    <location>
        <begin position="194"/>
        <end position="256"/>
    </location>
</feature>
<dbReference type="SMART" id="SM00503">
    <property type="entry name" value="SynN"/>
    <property type="match status" value="1"/>
</dbReference>
<dbReference type="CDD" id="cd15848">
    <property type="entry name" value="SNARE_syntaxin1-like"/>
    <property type="match status" value="1"/>
</dbReference>
<dbReference type="GO" id="GO:0006836">
    <property type="term" value="P:neurotransmitter transport"/>
    <property type="evidence" value="ECO:0007669"/>
    <property type="project" value="UniProtKB-KW"/>
</dbReference>
<evidence type="ECO:0000256" key="5">
    <source>
        <dbReference type="ARBA" id="ARBA00022775"/>
    </source>
</evidence>
<keyword evidence="12" id="KW-1185">Reference proteome</keyword>
<evidence type="ECO:0000313" key="11">
    <source>
        <dbReference type="EMBL" id="KAL3269987.1"/>
    </source>
</evidence>
<name>A0ABD2MUK6_9CUCU</name>
<keyword evidence="8" id="KW-0175">Coiled coil</keyword>
<accession>A0ABD2MUK6</accession>
<proteinExistence type="inferred from homology"/>
<sequence length="288" mass="33584">MVRDRLLELKEKAENSIKISPRKDTSIKVEEDPLKNVFSLAEQISEDIEKISENVDLCKCYMRQISESPFREKELSDQLTKVFEENGKLTQKVNNRLKQFENHVKNINKTCTVGRIEIIQYSTLRTRFRDNLQKNNEEMENFRTFRLNTYKAQLKAKGVNVTEQEFSELMSGDEQRQIFIDNLLVETAEARRLLSEAEELNEQLLKIEGLITEIRDLFVQMSILVEEQQELVDVVEYQAQQAVDYVSKTPHILREAEGKKNRALKMKFLCYGIVGVVLILIVLSIIYG</sequence>
<evidence type="ECO:0000256" key="7">
    <source>
        <dbReference type="ARBA" id="ARBA00023136"/>
    </source>
</evidence>
<organism evidence="11 12">
    <name type="scientific">Cryptolaemus montrouzieri</name>
    <dbReference type="NCBI Taxonomy" id="559131"/>
    <lineage>
        <taxon>Eukaryota</taxon>
        <taxon>Metazoa</taxon>
        <taxon>Ecdysozoa</taxon>
        <taxon>Arthropoda</taxon>
        <taxon>Hexapoda</taxon>
        <taxon>Insecta</taxon>
        <taxon>Pterygota</taxon>
        <taxon>Neoptera</taxon>
        <taxon>Endopterygota</taxon>
        <taxon>Coleoptera</taxon>
        <taxon>Polyphaga</taxon>
        <taxon>Cucujiformia</taxon>
        <taxon>Coccinelloidea</taxon>
        <taxon>Coccinellidae</taxon>
        <taxon>Scymninae</taxon>
        <taxon>Scymnini</taxon>
        <taxon>Cryptolaemus</taxon>
    </lineage>
</organism>
<dbReference type="Gene3D" id="1.20.58.70">
    <property type="match status" value="1"/>
</dbReference>
<keyword evidence="4 9" id="KW-0812">Transmembrane</keyword>
<feature type="coiled-coil region" evidence="8">
    <location>
        <begin position="180"/>
        <end position="217"/>
    </location>
</feature>
<keyword evidence="5" id="KW-0532">Neurotransmitter transport</keyword>
<dbReference type="PROSITE" id="PS50192">
    <property type="entry name" value="T_SNARE"/>
    <property type="match status" value="1"/>
</dbReference>
<dbReference type="Pfam" id="PF00804">
    <property type="entry name" value="Syntaxin"/>
    <property type="match status" value="1"/>
</dbReference>
<dbReference type="PANTHER" id="PTHR19957:SF424">
    <property type="entry name" value="SYNTAXIN-1A"/>
    <property type="match status" value="1"/>
</dbReference>
<comment type="similarity">
    <text evidence="2">Belongs to the syntaxin family.</text>
</comment>
<dbReference type="AlphaFoldDB" id="A0ABD2MUK6"/>
<gene>
    <name evidence="11" type="ORF">HHI36_009043</name>
</gene>
<evidence type="ECO:0000256" key="8">
    <source>
        <dbReference type="SAM" id="Coils"/>
    </source>
</evidence>
<comment type="subcellular location">
    <subcellularLocation>
        <location evidence="1">Membrane</location>
        <topology evidence="1">Single-pass type IV membrane protein</topology>
    </subcellularLocation>
</comment>
<dbReference type="InterPro" id="IPR006011">
    <property type="entry name" value="Syntaxin_N"/>
</dbReference>
<comment type="caution">
    <text evidence="11">The sequence shown here is derived from an EMBL/GenBank/DDBJ whole genome shotgun (WGS) entry which is preliminary data.</text>
</comment>
<evidence type="ECO:0000313" key="12">
    <source>
        <dbReference type="Proteomes" id="UP001516400"/>
    </source>
</evidence>
<dbReference type="GO" id="GO:0016020">
    <property type="term" value="C:membrane"/>
    <property type="evidence" value="ECO:0007669"/>
    <property type="project" value="UniProtKB-SubCell"/>
</dbReference>
<protein>
    <recommendedName>
        <fullName evidence="10">t-SNARE coiled-coil homology domain-containing protein</fullName>
    </recommendedName>
</protein>
<dbReference type="SUPFAM" id="SSF47661">
    <property type="entry name" value="t-snare proteins"/>
    <property type="match status" value="1"/>
</dbReference>
<reference evidence="11 12" key="1">
    <citation type="journal article" date="2021" name="BMC Biol.">
        <title>Horizontally acquired antibacterial genes associated with adaptive radiation of ladybird beetles.</title>
        <authorList>
            <person name="Li H.S."/>
            <person name="Tang X.F."/>
            <person name="Huang Y.H."/>
            <person name="Xu Z.Y."/>
            <person name="Chen M.L."/>
            <person name="Du X.Y."/>
            <person name="Qiu B.Y."/>
            <person name="Chen P.T."/>
            <person name="Zhang W."/>
            <person name="Slipinski A."/>
            <person name="Escalona H.E."/>
            <person name="Waterhouse R.M."/>
            <person name="Zwick A."/>
            <person name="Pang H."/>
        </authorList>
    </citation>
    <scope>NUCLEOTIDE SEQUENCE [LARGE SCALE GENOMIC DNA]</scope>
    <source>
        <strain evidence="11">SYSU2018</strain>
    </source>
</reference>
<evidence type="ECO:0000259" key="10">
    <source>
        <dbReference type="PROSITE" id="PS50192"/>
    </source>
</evidence>
<keyword evidence="6 9" id="KW-1133">Transmembrane helix</keyword>
<evidence type="ECO:0000256" key="6">
    <source>
        <dbReference type="ARBA" id="ARBA00022989"/>
    </source>
</evidence>
<dbReference type="EMBL" id="JABFTP020000021">
    <property type="protein sequence ID" value="KAL3269987.1"/>
    <property type="molecule type" value="Genomic_DNA"/>
</dbReference>
<dbReference type="Gene3D" id="1.20.5.110">
    <property type="match status" value="1"/>
</dbReference>
<keyword evidence="7 9" id="KW-0472">Membrane</keyword>
<dbReference type="InterPro" id="IPR010989">
    <property type="entry name" value="SNARE"/>
</dbReference>
<keyword evidence="3" id="KW-0813">Transport</keyword>
<dbReference type="InterPro" id="IPR045242">
    <property type="entry name" value="Syntaxin"/>
</dbReference>
<evidence type="ECO:0000256" key="2">
    <source>
        <dbReference type="ARBA" id="ARBA00009063"/>
    </source>
</evidence>
<evidence type="ECO:0000256" key="4">
    <source>
        <dbReference type="ARBA" id="ARBA00022692"/>
    </source>
</evidence>
<feature type="transmembrane region" description="Helical" evidence="9">
    <location>
        <begin position="268"/>
        <end position="287"/>
    </location>
</feature>
<evidence type="ECO:0000256" key="9">
    <source>
        <dbReference type="SAM" id="Phobius"/>
    </source>
</evidence>
<evidence type="ECO:0000256" key="3">
    <source>
        <dbReference type="ARBA" id="ARBA00022448"/>
    </source>
</evidence>
<dbReference type="InterPro" id="IPR000727">
    <property type="entry name" value="T_SNARE_dom"/>
</dbReference>
<dbReference type="Proteomes" id="UP001516400">
    <property type="component" value="Unassembled WGS sequence"/>
</dbReference>
<evidence type="ECO:0000256" key="1">
    <source>
        <dbReference type="ARBA" id="ARBA00004211"/>
    </source>
</evidence>
<dbReference type="SMART" id="SM00397">
    <property type="entry name" value="t_SNARE"/>
    <property type="match status" value="1"/>
</dbReference>
<dbReference type="PANTHER" id="PTHR19957">
    <property type="entry name" value="SYNTAXIN"/>
    <property type="match status" value="1"/>
</dbReference>